<evidence type="ECO:0000313" key="2">
    <source>
        <dbReference type="EMBL" id="KPP92664.1"/>
    </source>
</evidence>
<dbReference type="InterPro" id="IPR022025">
    <property type="entry name" value="Amidoligase_2"/>
</dbReference>
<evidence type="ECO:0000313" key="4">
    <source>
        <dbReference type="Proteomes" id="UP000182045"/>
    </source>
</evidence>
<dbReference type="EMBL" id="FBYC01000004">
    <property type="protein sequence ID" value="CUX80263.1"/>
    <property type="molecule type" value="Genomic_DNA"/>
</dbReference>
<name>A0A0P7WYH2_9RHOB</name>
<dbReference type="Pfam" id="PF12224">
    <property type="entry name" value="Amidoligase_2"/>
    <property type="match status" value="1"/>
</dbReference>
<dbReference type="Proteomes" id="UP000050413">
    <property type="component" value="Unassembled WGS sequence"/>
</dbReference>
<dbReference type="AlphaFoldDB" id="A0A0P7WYH2"/>
<organism evidence="2 3">
    <name type="scientific">Roseibaca calidilacus</name>
    <dbReference type="NCBI Taxonomy" id="1666912"/>
    <lineage>
        <taxon>Bacteria</taxon>
        <taxon>Pseudomonadati</taxon>
        <taxon>Pseudomonadota</taxon>
        <taxon>Alphaproteobacteria</taxon>
        <taxon>Rhodobacterales</taxon>
        <taxon>Paracoccaceae</taxon>
        <taxon>Roseinatronobacter</taxon>
    </lineage>
</organism>
<evidence type="ECO:0000313" key="1">
    <source>
        <dbReference type="EMBL" id="CUX80263.1"/>
    </source>
</evidence>
<evidence type="ECO:0000313" key="3">
    <source>
        <dbReference type="Proteomes" id="UP000050413"/>
    </source>
</evidence>
<comment type="caution">
    <text evidence="2">The sequence shown here is derived from an EMBL/GenBank/DDBJ whole genome shotgun (WGS) entry which is preliminary data.</text>
</comment>
<dbReference type="Proteomes" id="UP000182045">
    <property type="component" value="Unassembled WGS sequence"/>
</dbReference>
<dbReference type="RefSeq" id="WP_072245337.1">
    <property type="nucleotide sequence ID" value="NZ_FBYC01000004.1"/>
</dbReference>
<dbReference type="GO" id="GO:0016874">
    <property type="term" value="F:ligase activity"/>
    <property type="evidence" value="ECO:0007669"/>
    <property type="project" value="UniProtKB-KW"/>
</dbReference>
<reference evidence="1 4" key="2">
    <citation type="submission" date="2016-01" db="EMBL/GenBank/DDBJ databases">
        <authorList>
            <person name="Varghese N."/>
        </authorList>
    </citation>
    <scope>NUCLEOTIDE SEQUENCE [LARGE SCALE GENOMIC DNA]</scope>
    <source>
        <strain evidence="1 4">HL-91</strain>
    </source>
</reference>
<dbReference type="EMBL" id="LJSG01000011">
    <property type="protein sequence ID" value="KPP92664.1"/>
    <property type="molecule type" value="Genomic_DNA"/>
</dbReference>
<accession>A0A0P7WYH2</accession>
<dbReference type="STRING" id="1666912.Ga0058931_0970"/>
<proteinExistence type="predicted"/>
<reference evidence="2 3" key="1">
    <citation type="submission" date="2015-09" db="EMBL/GenBank/DDBJ databases">
        <title>Identification and resolution of microdiversity through metagenomic sequencing of parallel consortia.</title>
        <authorList>
            <person name="Nelson W.C."/>
            <person name="Romine M.F."/>
            <person name="Lindemann S.R."/>
        </authorList>
    </citation>
    <scope>NUCLEOTIDE SEQUENCE [LARGE SCALE GENOMIC DNA]</scope>
    <source>
        <strain evidence="2">HL-91</strain>
    </source>
</reference>
<keyword evidence="4" id="KW-1185">Reference proteome</keyword>
<protein>
    <submittedName>
        <fullName evidence="1 2">Amidoligase enzyme</fullName>
    </submittedName>
</protein>
<sequence length="320" mass="35273">MTDTLHRALPRDRFLPLPDHAGPSRDRRTGVEVEFAGLTPEQAAQIVQAEWGGTITREGPRDLLVADGRFGPVKVELDITLKTRWIEDLAVEILGDLVPVEIVTAPMAQRDLPQVAALLTTLARAGAKGSGAHVGYGFGVHLNTERPDDPATIAIVRAFALLEDWLRQSDPLDPARRVLPFVDPWPRALVDALAGADDWSLADLGRVYAKHAPSRGYGLDLLPLLQDAVPDTLANVPADQLKGGRPTFHYRLPETRLDEVDWSLAYEWNRWWVVEQVAKDSGFIHSLANIRQQRGLWPTGEAAEIAAKLWQSAIIDRIGG</sequence>
<keyword evidence="2" id="KW-0436">Ligase</keyword>
<gene>
    <name evidence="1" type="ORF">Ga0058931_0970</name>
    <name evidence="2" type="ORF">HLUCCA05_09730</name>
</gene>